<evidence type="ECO:0000313" key="3">
    <source>
        <dbReference type="Proteomes" id="UP000320876"/>
    </source>
</evidence>
<evidence type="ECO:0000256" key="1">
    <source>
        <dbReference type="SAM" id="MobiDB-lite"/>
    </source>
</evidence>
<dbReference type="Proteomes" id="UP000320876">
    <property type="component" value="Unassembled WGS sequence"/>
</dbReference>
<feature type="compositionally biased region" description="Basic and acidic residues" evidence="1">
    <location>
        <begin position="211"/>
        <end position="221"/>
    </location>
</feature>
<name>A0A542CUF8_AMYCI</name>
<reference evidence="2 3" key="1">
    <citation type="submission" date="2019-06" db="EMBL/GenBank/DDBJ databases">
        <title>Sequencing the genomes of 1000 actinobacteria strains.</title>
        <authorList>
            <person name="Klenk H.-P."/>
        </authorList>
    </citation>
    <scope>NUCLEOTIDE SEQUENCE [LARGE SCALE GENOMIC DNA]</scope>
    <source>
        <strain evidence="2 3">DSM 45679</strain>
    </source>
</reference>
<gene>
    <name evidence="2" type="ORF">FB471_6627</name>
</gene>
<sequence length="221" mass="22750">MNTSHQPRDRFEDRLLVSLKQVVAERAAEVPEAAGAAPARRGPRVAIASGVAACGAAGAVVLPLALGGGSAAFAVEKEQDGTVRVEINDLRDAEELEAELGEHGINAVIDYLPEGKMCRQPRFPDTGPDMGGATALRVEGNSAVFTLRPADFRGDRALVLSTAGNRDVTGIQLATATVPVPPCEPVDRDEVLPPAPAGEGGVSHGGDVSSDSERRLGSGTG</sequence>
<keyword evidence="3" id="KW-1185">Reference proteome</keyword>
<protein>
    <submittedName>
        <fullName evidence="2">Uncharacterized protein</fullName>
    </submittedName>
</protein>
<accession>A0A542CUF8</accession>
<dbReference type="OrthoDB" id="3699588at2"/>
<proteinExistence type="predicted"/>
<dbReference type="RefSeq" id="WP_142003686.1">
    <property type="nucleotide sequence ID" value="NZ_VFML01000002.1"/>
</dbReference>
<organism evidence="2 3">
    <name type="scientific">Amycolatopsis cihanbeyliensis</name>
    <dbReference type="NCBI Taxonomy" id="1128664"/>
    <lineage>
        <taxon>Bacteria</taxon>
        <taxon>Bacillati</taxon>
        <taxon>Actinomycetota</taxon>
        <taxon>Actinomycetes</taxon>
        <taxon>Pseudonocardiales</taxon>
        <taxon>Pseudonocardiaceae</taxon>
        <taxon>Amycolatopsis</taxon>
    </lineage>
</organism>
<comment type="caution">
    <text evidence="2">The sequence shown here is derived from an EMBL/GenBank/DDBJ whole genome shotgun (WGS) entry which is preliminary data.</text>
</comment>
<evidence type="ECO:0000313" key="2">
    <source>
        <dbReference type="EMBL" id="TQI94462.1"/>
    </source>
</evidence>
<dbReference type="AlphaFoldDB" id="A0A542CUF8"/>
<dbReference type="EMBL" id="VFML01000002">
    <property type="protein sequence ID" value="TQI94462.1"/>
    <property type="molecule type" value="Genomic_DNA"/>
</dbReference>
<feature type="region of interest" description="Disordered" evidence="1">
    <location>
        <begin position="180"/>
        <end position="221"/>
    </location>
</feature>